<reference evidence="2" key="1">
    <citation type="submission" date="2017-08" db="EMBL/GenBank/DDBJ databases">
        <authorList>
            <person name="Varghese N."/>
            <person name="Submissions S."/>
        </authorList>
    </citation>
    <scope>NUCLEOTIDE SEQUENCE [LARGE SCALE GENOMIC DNA]</scope>
    <source>
        <strain evidence="2">JC22</strain>
    </source>
</reference>
<dbReference type="Pfam" id="PF20935">
    <property type="entry name" value="DUF6847"/>
    <property type="match status" value="1"/>
</dbReference>
<dbReference type="Gene3D" id="6.10.320.10">
    <property type="match status" value="1"/>
</dbReference>
<dbReference type="Proteomes" id="UP000219636">
    <property type="component" value="Unassembled WGS sequence"/>
</dbReference>
<protein>
    <submittedName>
        <fullName evidence="1">Uncharacterized protein</fullName>
    </submittedName>
</protein>
<evidence type="ECO:0000313" key="1">
    <source>
        <dbReference type="EMBL" id="SOC16680.1"/>
    </source>
</evidence>
<keyword evidence="2" id="KW-1185">Reference proteome</keyword>
<evidence type="ECO:0000313" key="2">
    <source>
        <dbReference type="Proteomes" id="UP000219636"/>
    </source>
</evidence>
<organism evidence="1 2">
    <name type="scientific">Ureibacillus xyleni</name>
    <dbReference type="NCBI Taxonomy" id="614648"/>
    <lineage>
        <taxon>Bacteria</taxon>
        <taxon>Bacillati</taxon>
        <taxon>Bacillota</taxon>
        <taxon>Bacilli</taxon>
        <taxon>Bacillales</taxon>
        <taxon>Caryophanaceae</taxon>
        <taxon>Ureibacillus</taxon>
    </lineage>
</organism>
<dbReference type="EMBL" id="OBMQ01000009">
    <property type="protein sequence ID" value="SOC16680.1"/>
    <property type="molecule type" value="Genomic_DNA"/>
</dbReference>
<proteinExistence type="predicted"/>
<gene>
    <name evidence="1" type="ORF">SAMN05880501_10968</name>
</gene>
<dbReference type="InterPro" id="IPR047741">
    <property type="entry name" value="DIP1984-like"/>
</dbReference>
<accession>A0A285T651</accession>
<dbReference type="OrthoDB" id="2352801at2"/>
<name>A0A285T651_9BACL</name>
<dbReference type="RefSeq" id="WP_097074143.1">
    <property type="nucleotide sequence ID" value="NZ_OBMQ01000009.1"/>
</dbReference>
<sequence>MKKIPLAEGIKLKSILSKKIQELISEIHLVAHAVVEKGEKPNPSGRTLAEVENELAQVRKDARHLDKLIYRANIDNTVSFKGEELPIVEAIELASQLRAEASLAKDLGRSEKERLYHSTGESVIFYQVAMYDPAEYRERANELEKEAHRLSNLINAKNYQVEIEFDDSNYF</sequence>
<dbReference type="AlphaFoldDB" id="A0A285T651"/>